<evidence type="ECO:0000256" key="9">
    <source>
        <dbReference type="ARBA" id="ARBA00023224"/>
    </source>
</evidence>
<gene>
    <name evidence="14" type="ORF">Baya_11081</name>
</gene>
<reference evidence="14 15" key="1">
    <citation type="journal article" date="2019" name="Genome Biol. Evol.">
        <title>Whole-Genome Sequencing of the Giant Devil Catfish, Bagarius yarrelli.</title>
        <authorList>
            <person name="Jiang W."/>
            <person name="Lv Y."/>
            <person name="Cheng L."/>
            <person name="Yang K."/>
            <person name="Chao B."/>
            <person name="Wang X."/>
            <person name="Li Y."/>
            <person name="Pan X."/>
            <person name="You X."/>
            <person name="Zhang Y."/>
            <person name="Yang J."/>
            <person name="Li J."/>
            <person name="Zhang X."/>
            <person name="Liu S."/>
            <person name="Sun C."/>
            <person name="Yang J."/>
            <person name="Shi Q."/>
        </authorList>
    </citation>
    <scope>NUCLEOTIDE SEQUENCE [LARGE SCALE GENOMIC DNA]</scope>
    <source>
        <strain evidence="14">JWS20170419001</strain>
        <tissue evidence="14">Muscle</tissue>
    </source>
</reference>
<dbReference type="AlphaFoldDB" id="A0A556UZS2"/>
<dbReference type="SMART" id="SM01381">
    <property type="entry name" value="7TM_GPCR_Srsx"/>
    <property type="match status" value="1"/>
</dbReference>
<dbReference type="InterPro" id="IPR002233">
    <property type="entry name" value="ADR_fam"/>
</dbReference>
<evidence type="ECO:0000259" key="13">
    <source>
        <dbReference type="PROSITE" id="PS50262"/>
    </source>
</evidence>
<feature type="transmembrane region" description="Helical" evidence="12">
    <location>
        <begin position="611"/>
        <end position="632"/>
    </location>
</feature>
<accession>A0A556UZS2</accession>
<dbReference type="PRINTS" id="PR00237">
    <property type="entry name" value="GPCRRHODOPSN"/>
</dbReference>
<keyword evidence="15" id="KW-1185">Reference proteome</keyword>
<dbReference type="SUPFAM" id="SSF81321">
    <property type="entry name" value="Family A G protein-coupled receptor-like"/>
    <property type="match status" value="1"/>
</dbReference>
<evidence type="ECO:0000256" key="7">
    <source>
        <dbReference type="ARBA" id="ARBA00023157"/>
    </source>
</evidence>
<dbReference type="GO" id="GO:0005886">
    <property type="term" value="C:plasma membrane"/>
    <property type="evidence" value="ECO:0007669"/>
    <property type="project" value="UniProtKB-SubCell"/>
</dbReference>
<feature type="transmembrane region" description="Helical" evidence="12">
    <location>
        <begin position="324"/>
        <end position="344"/>
    </location>
</feature>
<keyword evidence="7" id="KW-1015">Disulfide bond</keyword>
<evidence type="ECO:0000256" key="5">
    <source>
        <dbReference type="ARBA" id="ARBA00023040"/>
    </source>
</evidence>
<keyword evidence="6 12" id="KW-0472">Membrane</keyword>
<feature type="transmembrane region" description="Helical" evidence="12">
    <location>
        <begin position="440"/>
        <end position="461"/>
    </location>
</feature>
<feature type="transmembrane region" description="Helical" evidence="12">
    <location>
        <begin position="402"/>
        <end position="420"/>
    </location>
</feature>
<dbReference type="Gene3D" id="1.20.1070.10">
    <property type="entry name" value="Rhodopsin 7-helix transmembrane proteins"/>
    <property type="match status" value="1"/>
</dbReference>
<keyword evidence="3 10" id="KW-0812">Transmembrane</keyword>
<keyword evidence="4 12" id="KW-1133">Transmembrane helix</keyword>
<dbReference type="InterPro" id="IPR007714">
    <property type="entry name" value="CFA20_dom"/>
</dbReference>
<dbReference type="PANTHER" id="PTHR12458">
    <property type="entry name" value="ORF PROTEIN"/>
    <property type="match status" value="1"/>
</dbReference>
<feature type="domain" description="G-protein coupled receptors family 1 profile" evidence="13">
    <location>
        <begin position="304"/>
        <end position="668"/>
    </location>
</feature>
<keyword evidence="5 10" id="KW-0297">G-protein coupled receptor</keyword>
<evidence type="ECO:0000256" key="3">
    <source>
        <dbReference type="ARBA" id="ARBA00022692"/>
    </source>
</evidence>
<protein>
    <submittedName>
        <fullName evidence="14">Alpha-2 adrenergic receptor</fullName>
    </submittedName>
</protein>
<evidence type="ECO:0000256" key="4">
    <source>
        <dbReference type="ARBA" id="ARBA00022989"/>
    </source>
</evidence>
<feature type="region of interest" description="Disordered" evidence="11">
    <location>
        <begin position="484"/>
        <end position="534"/>
    </location>
</feature>
<comment type="subcellular location">
    <subcellularLocation>
        <location evidence="1">Cell membrane</location>
        <topology evidence="1">Multi-pass membrane protein</topology>
    </subcellularLocation>
</comment>
<evidence type="ECO:0000256" key="1">
    <source>
        <dbReference type="ARBA" id="ARBA00004651"/>
    </source>
</evidence>
<evidence type="ECO:0000313" key="15">
    <source>
        <dbReference type="Proteomes" id="UP000319801"/>
    </source>
</evidence>
<feature type="transmembrane region" description="Helical" evidence="12">
    <location>
        <begin position="285"/>
        <end position="312"/>
    </location>
</feature>
<evidence type="ECO:0000256" key="2">
    <source>
        <dbReference type="ARBA" id="ARBA00022475"/>
    </source>
</evidence>
<evidence type="ECO:0000256" key="10">
    <source>
        <dbReference type="RuleBase" id="RU000688"/>
    </source>
</evidence>
<comment type="similarity">
    <text evidence="10">Belongs to the G-protein coupled receptor 1 family.</text>
</comment>
<keyword evidence="8 10" id="KW-0675">Receptor</keyword>
<dbReference type="InterPro" id="IPR017452">
    <property type="entry name" value="GPCR_Rhodpsn_7TM"/>
</dbReference>
<keyword evidence="2" id="KW-1003">Cell membrane</keyword>
<feature type="compositionally biased region" description="Acidic residues" evidence="11">
    <location>
        <begin position="523"/>
        <end position="534"/>
    </location>
</feature>
<dbReference type="PROSITE" id="PS00237">
    <property type="entry name" value="G_PROTEIN_RECEP_F1_1"/>
    <property type="match status" value="1"/>
</dbReference>
<evidence type="ECO:0000313" key="14">
    <source>
        <dbReference type="EMBL" id="TSQ35268.1"/>
    </source>
</evidence>
<dbReference type="GO" id="GO:0004935">
    <property type="term" value="F:adrenergic receptor activity"/>
    <property type="evidence" value="ECO:0007669"/>
    <property type="project" value="InterPro"/>
</dbReference>
<dbReference type="PROSITE" id="PS50262">
    <property type="entry name" value="G_PROTEIN_RECEP_F1_2"/>
    <property type="match status" value="1"/>
</dbReference>
<evidence type="ECO:0000256" key="12">
    <source>
        <dbReference type="SAM" id="Phobius"/>
    </source>
</evidence>
<keyword evidence="9 10" id="KW-0807">Transducer</keyword>
<dbReference type="OrthoDB" id="5975661at2759"/>
<evidence type="ECO:0000256" key="11">
    <source>
        <dbReference type="SAM" id="MobiDB-lite"/>
    </source>
</evidence>
<proteinExistence type="inferred from homology"/>
<dbReference type="PRINTS" id="PR01103">
    <property type="entry name" value="ADRENERGICR"/>
</dbReference>
<dbReference type="Proteomes" id="UP000319801">
    <property type="component" value="Unassembled WGS sequence"/>
</dbReference>
<feature type="transmembrane region" description="Helical" evidence="12">
    <location>
        <begin position="356"/>
        <end position="381"/>
    </location>
</feature>
<organism evidence="14 15">
    <name type="scientific">Bagarius yarrelli</name>
    <name type="common">Goonch</name>
    <name type="synonym">Bagrus yarrelli</name>
    <dbReference type="NCBI Taxonomy" id="175774"/>
    <lineage>
        <taxon>Eukaryota</taxon>
        <taxon>Metazoa</taxon>
        <taxon>Chordata</taxon>
        <taxon>Craniata</taxon>
        <taxon>Vertebrata</taxon>
        <taxon>Euteleostomi</taxon>
        <taxon>Actinopterygii</taxon>
        <taxon>Neopterygii</taxon>
        <taxon>Teleostei</taxon>
        <taxon>Ostariophysi</taxon>
        <taxon>Siluriformes</taxon>
        <taxon>Sisoridae</taxon>
        <taxon>Sisorinae</taxon>
        <taxon>Bagarius</taxon>
    </lineage>
</organism>
<sequence length="691" mass="78318">MFKNTFQSGFLSILYSIGSKPLQIWDKQVRNGHIKRITDNDIQSLVLEVEGTNVSTTYITCPAEPEKTLGVKLPYLVMIIKNLKKYFTFEVQVLDNKNVRRRFRASNYQSTTRVKPFICTMPLRLDEGWNQIQFNLSDFTRRAYGTSYVETLRVQIHANCRIRRVYFSDRLYSEDELPAEYKLYFPLRKKAKWHVAALNVEWSGELRALRKDARLSMGMPALEYYSECLDYISEVAARASTFAIIQAVHIQAPSGEDARNMDLSGFNDTEEPNATTVAAWPHTEAAAALIILVASLLILVTIVGNALVIVAVLTSHALRAPQNLFLVSLASADILVAALVIPFSLANEVMGYWRFGSAWCALYLALDVLFCTSSIVHLCAISLDRYWSVTKAVSYNAKRTPARVKSTIAVVWAISAVISFPPLVMTEHNERVCIINEEPWYILSSAIVSFFAPALIMIAVYRKIYRVAKQRASAVFAAKNGVPRARASPSDTCLARDAKPEAESPSSLSSGSNRQQQDRARNEDDEDDDEEELDDIDLEESCAWDGQPKKSSNARFAKRRKAEIRTDRTCCRTTSWATKQRRTAPHVSRPLKVARPSARKTRAAQMRERRFTFVLAVVMGVFVLCWFPFFFTYSLQAVCGERCRAPEGLFKIFFWIGYCNSSVNPIIYTIFNRDFRKAFKKIMCASTSQRV</sequence>
<dbReference type="FunFam" id="1.20.1070.10:FF:000100">
    <property type="entry name" value="alpha-2B adrenergic receptor"/>
    <property type="match status" value="1"/>
</dbReference>
<dbReference type="InterPro" id="IPR040441">
    <property type="entry name" value="CFA20/CFAP20DC"/>
</dbReference>
<feature type="transmembrane region" description="Helical" evidence="12">
    <location>
        <begin position="652"/>
        <end position="671"/>
    </location>
</feature>
<dbReference type="Pfam" id="PF00001">
    <property type="entry name" value="7tm_1"/>
    <property type="match status" value="1"/>
</dbReference>
<evidence type="ECO:0000256" key="6">
    <source>
        <dbReference type="ARBA" id="ARBA00023136"/>
    </source>
</evidence>
<dbReference type="EMBL" id="VCAZ01000084">
    <property type="protein sequence ID" value="TSQ35268.1"/>
    <property type="molecule type" value="Genomic_DNA"/>
</dbReference>
<dbReference type="Pfam" id="PF05018">
    <property type="entry name" value="CFA20_dom"/>
    <property type="match status" value="1"/>
</dbReference>
<evidence type="ECO:0000256" key="8">
    <source>
        <dbReference type="ARBA" id="ARBA00023170"/>
    </source>
</evidence>
<dbReference type="GO" id="GO:0071881">
    <property type="term" value="P:adenylate cyclase-inhibiting adrenergic receptor signaling pathway"/>
    <property type="evidence" value="ECO:0007669"/>
    <property type="project" value="UniProtKB-ARBA"/>
</dbReference>
<comment type="caution">
    <text evidence="14">The sequence shown here is derived from an EMBL/GenBank/DDBJ whole genome shotgun (WGS) entry which is preliminary data.</text>
</comment>
<name>A0A556UZS2_BAGYA</name>
<dbReference type="InterPro" id="IPR000276">
    <property type="entry name" value="GPCR_Rhodpsn"/>
</dbReference>